<dbReference type="InterPro" id="IPR029753">
    <property type="entry name" value="D-isomer_DH_CS"/>
</dbReference>
<evidence type="ECO:0000256" key="2">
    <source>
        <dbReference type="ARBA" id="ARBA00023002"/>
    </source>
</evidence>
<dbReference type="SUPFAM" id="SSF51735">
    <property type="entry name" value="NAD(P)-binding Rossmann-fold domains"/>
    <property type="match status" value="1"/>
</dbReference>
<evidence type="ECO:0000256" key="1">
    <source>
        <dbReference type="ARBA" id="ARBA00005854"/>
    </source>
</evidence>
<proteinExistence type="inferred from homology"/>
<accession>A0A0H2ZFH4</accession>
<dbReference type="Proteomes" id="UP000000653">
    <property type="component" value="Chromosome"/>
</dbReference>
<dbReference type="Pfam" id="PF02826">
    <property type="entry name" value="2-Hacid_dh_C"/>
    <property type="match status" value="1"/>
</dbReference>
<dbReference type="Pfam" id="PF00389">
    <property type="entry name" value="2-Hacid_dh"/>
    <property type="match status" value="1"/>
</dbReference>
<keyword evidence="2 4" id="KW-0560">Oxidoreductase</keyword>
<sequence>MKKNVFVFSRLAPEHLERLQRQFNVRVLEPKQGDIDAQYAAALPDTHGMIGVGRPLGARQLEQAKQLEVISSVSVGYDNYDLDYLNRRGIALTNTPDVLTETTADLGFALLISAARRVAELDAWVKAGNWKRTVDAPQFGTDVHGKKLGILGLGRIGAAIARRGRFGFGMQVLYHGNNRKPELEQELGARFLGFDELLGEADFVCVVVPLGAQTRRLIGARELGLMKPSAILVNVARGQVVDEAALVAALREKRILGAGLDVYEKEPLAESPLFALDNVVTLPHIGSATHETRRAMAERALQNFEAALRGERPLDLVNPQVWRRG</sequence>
<evidence type="ECO:0000256" key="4">
    <source>
        <dbReference type="RuleBase" id="RU003719"/>
    </source>
</evidence>
<dbReference type="FunFam" id="3.40.50.720:FF:000462">
    <property type="entry name" value="Glyoxylate reductase (NADP+)"/>
    <property type="match status" value="1"/>
</dbReference>
<organism evidence="7 8">
    <name type="scientific">Pseudomonas aeruginosa (strain UCBPP-PA14)</name>
    <dbReference type="NCBI Taxonomy" id="208963"/>
    <lineage>
        <taxon>Bacteria</taxon>
        <taxon>Pseudomonadati</taxon>
        <taxon>Pseudomonadota</taxon>
        <taxon>Gammaproteobacteria</taxon>
        <taxon>Pseudomonadales</taxon>
        <taxon>Pseudomonadaceae</taxon>
        <taxon>Pseudomonas</taxon>
    </lineage>
</organism>
<comment type="similarity">
    <text evidence="1 4">Belongs to the D-isomer specific 2-hydroxyacid dehydrogenase family.</text>
</comment>
<dbReference type="GO" id="GO:0030267">
    <property type="term" value="F:glyoxylate reductase (NADPH) activity"/>
    <property type="evidence" value="ECO:0007669"/>
    <property type="project" value="TreeGrafter"/>
</dbReference>
<dbReference type="HOGENOM" id="CLU_019796_1_2_6"/>
<reference evidence="7 8" key="1">
    <citation type="journal article" date="2006" name="Genome Biol.">
        <title>Genomic analysis reveals that Pseudomonas aeruginosa virulence is combinatorial.</title>
        <authorList>
            <person name="Lee D.G."/>
            <person name="Urbach J.M."/>
            <person name="Wu G."/>
            <person name="Liberati N.T."/>
            <person name="Feinbaum R.L."/>
            <person name="Miyata S."/>
            <person name="Diggins L.T."/>
            <person name="He J."/>
            <person name="Saucier M."/>
            <person name="Deziel E."/>
            <person name="Friedman L."/>
            <person name="Li L."/>
            <person name="Grills G."/>
            <person name="Montgomery K."/>
            <person name="Kucherlapati R."/>
            <person name="Rahme L.G."/>
            <person name="Ausubel F.M."/>
        </authorList>
    </citation>
    <scope>NUCLEOTIDE SEQUENCE [LARGE SCALE GENOMIC DNA]</scope>
    <source>
        <strain evidence="7 8">UCBPP-PA14</strain>
    </source>
</reference>
<dbReference type="CDD" id="cd05301">
    <property type="entry name" value="GDH"/>
    <property type="match status" value="1"/>
</dbReference>
<evidence type="ECO:0000259" key="6">
    <source>
        <dbReference type="Pfam" id="PF02826"/>
    </source>
</evidence>
<dbReference type="BioCyc" id="PAER208963:G1G74-1115-MONOMER"/>
<keyword evidence="3" id="KW-0520">NAD</keyword>
<evidence type="ECO:0000313" key="7">
    <source>
        <dbReference type="EMBL" id="ABJ13169.1"/>
    </source>
</evidence>
<dbReference type="PANTHER" id="PTHR10996">
    <property type="entry name" value="2-HYDROXYACID DEHYDROGENASE-RELATED"/>
    <property type="match status" value="1"/>
</dbReference>
<evidence type="ECO:0000259" key="5">
    <source>
        <dbReference type="Pfam" id="PF00389"/>
    </source>
</evidence>
<dbReference type="PROSITE" id="PS00671">
    <property type="entry name" value="D_2_HYDROXYACID_DH_3"/>
    <property type="match status" value="1"/>
</dbReference>
<dbReference type="Gene3D" id="3.40.50.720">
    <property type="entry name" value="NAD(P)-binding Rossmann-like Domain"/>
    <property type="match status" value="2"/>
</dbReference>
<name>A0A0H2ZFH4_PSEAB</name>
<dbReference type="GO" id="GO:0051287">
    <property type="term" value="F:NAD binding"/>
    <property type="evidence" value="ECO:0007669"/>
    <property type="project" value="InterPro"/>
</dbReference>
<dbReference type="AlphaFoldDB" id="A0A0H2ZFH4"/>
<dbReference type="SUPFAM" id="SSF52283">
    <property type="entry name" value="Formate/glycerate dehydrogenase catalytic domain-like"/>
    <property type="match status" value="1"/>
</dbReference>
<dbReference type="GO" id="GO:0005829">
    <property type="term" value="C:cytosol"/>
    <property type="evidence" value="ECO:0007669"/>
    <property type="project" value="TreeGrafter"/>
</dbReference>
<dbReference type="InterPro" id="IPR050223">
    <property type="entry name" value="D-isomer_2-hydroxyacid_DH"/>
</dbReference>
<evidence type="ECO:0000256" key="3">
    <source>
        <dbReference type="ARBA" id="ARBA00023027"/>
    </source>
</evidence>
<dbReference type="InterPro" id="IPR036291">
    <property type="entry name" value="NAD(P)-bd_dom_sf"/>
</dbReference>
<gene>
    <name evidence="7" type="ordered locus">PA14_13500</name>
</gene>
<dbReference type="PANTHER" id="PTHR10996:SF283">
    <property type="entry name" value="GLYOXYLATE_HYDROXYPYRUVATE REDUCTASE B"/>
    <property type="match status" value="1"/>
</dbReference>
<feature type="domain" description="D-isomer specific 2-hydroxyacid dehydrogenase catalytic" evidence="5">
    <location>
        <begin position="5"/>
        <end position="318"/>
    </location>
</feature>
<dbReference type="KEGG" id="pau:PA14_13500"/>
<protein>
    <submittedName>
        <fullName evidence="7">Putative D-isomer specific 2-hydroxyacid dehydroge</fullName>
    </submittedName>
</protein>
<dbReference type="GO" id="GO:0016618">
    <property type="term" value="F:hydroxypyruvate reductase [NAD(P)H] activity"/>
    <property type="evidence" value="ECO:0007669"/>
    <property type="project" value="TreeGrafter"/>
</dbReference>
<dbReference type="RefSeq" id="WP_003137762.1">
    <property type="nucleotide sequence ID" value="NC_008463.1"/>
</dbReference>
<dbReference type="InterPro" id="IPR006140">
    <property type="entry name" value="D-isomer_DH_NAD-bd"/>
</dbReference>
<dbReference type="InterPro" id="IPR006139">
    <property type="entry name" value="D-isomer_2_OHA_DH_cat_dom"/>
</dbReference>
<dbReference type="EMBL" id="CP000438">
    <property type="protein sequence ID" value="ABJ13169.1"/>
    <property type="molecule type" value="Genomic_DNA"/>
</dbReference>
<feature type="domain" description="D-isomer specific 2-hydroxyacid dehydrogenase NAD-binding" evidence="6">
    <location>
        <begin position="108"/>
        <end position="286"/>
    </location>
</feature>
<evidence type="ECO:0000313" key="8">
    <source>
        <dbReference type="Proteomes" id="UP000000653"/>
    </source>
</evidence>